<dbReference type="CDD" id="cd00640">
    <property type="entry name" value="Trp-synth-beta_II"/>
    <property type="match status" value="1"/>
</dbReference>
<evidence type="ECO:0000259" key="3">
    <source>
        <dbReference type="Pfam" id="PF00291"/>
    </source>
</evidence>
<keyword evidence="4" id="KW-0456">Lyase</keyword>
<dbReference type="PANTHER" id="PTHR42937:SF1">
    <property type="entry name" value="DIAMINOPROPIONATE AMMONIA-LYASE"/>
    <property type="match status" value="1"/>
</dbReference>
<dbReference type="AlphaFoldDB" id="A0A841H178"/>
<proteinExistence type="predicted"/>
<protein>
    <submittedName>
        <fullName evidence="4">Diaminopropionate ammonia-lyase</fullName>
        <ecNumber evidence="4">4.3.1.15</ecNumber>
    </submittedName>
</protein>
<gene>
    <name evidence="4" type="ORF">HNQ61_003491</name>
</gene>
<keyword evidence="2" id="KW-0663">Pyridoxal phosphate</keyword>
<evidence type="ECO:0000256" key="1">
    <source>
        <dbReference type="ARBA" id="ARBA00001933"/>
    </source>
</evidence>
<evidence type="ECO:0000313" key="5">
    <source>
        <dbReference type="Proteomes" id="UP000582837"/>
    </source>
</evidence>
<dbReference type="Pfam" id="PF00291">
    <property type="entry name" value="PALP"/>
    <property type="match status" value="1"/>
</dbReference>
<organism evidence="4 5">
    <name type="scientific">Longimicrobium terrae</name>
    <dbReference type="NCBI Taxonomy" id="1639882"/>
    <lineage>
        <taxon>Bacteria</taxon>
        <taxon>Pseudomonadati</taxon>
        <taxon>Gemmatimonadota</taxon>
        <taxon>Longimicrobiia</taxon>
        <taxon>Longimicrobiales</taxon>
        <taxon>Longimicrobiaceae</taxon>
        <taxon>Longimicrobium</taxon>
    </lineage>
</organism>
<dbReference type="EC" id="4.3.1.15" evidence="4"/>
<dbReference type="SUPFAM" id="SSF53686">
    <property type="entry name" value="Tryptophan synthase beta subunit-like PLP-dependent enzymes"/>
    <property type="match status" value="1"/>
</dbReference>
<dbReference type="PANTHER" id="PTHR42937">
    <property type="match status" value="1"/>
</dbReference>
<evidence type="ECO:0000313" key="4">
    <source>
        <dbReference type="EMBL" id="MBB6071831.1"/>
    </source>
</evidence>
<comment type="caution">
    <text evidence="4">The sequence shown here is derived from an EMBL/GenBank/DDBJ whole genome shotgun (WGS) entry which is preliminary data.</text>
</comment>
<dbReference type="GO" id="GO:0008838">
    <property type="term" value="F:diaminopropionate ammonia-lyase activity"/>
    <property type="evidence" value="ECO:0007669"/>
    <property type="project" value="UniProtKB-EC"/>
</dbReference>
<sequence length="350" mass="36998">MIPPAELFRSPHRDDDRVRSFDGRSLAFLRRLPGYHQSPLVRLPELADRLGLRDLAAKLEVDRFGLTSFKAMGVQWALAQCLDATAGGRVARLITASDGNHGHAVARAAREAGLPASIYLPRQTPDRVLARLRAEGADVVIVPGTYDDSVDAAYLRSLHEPGGLLLSDTSADPEDRVAEWVIQGYGAIFAELDTQLDAAEFAPDMVLVQVGIGGLAAAAARYFRRGTVRHPELIAVESVVAASAQRSAQRGSLVRLDAAGSTVMAGINAGLLSAGAWTDIKYGFDSYLAIDDSRCGPALRALRSSGVRAGPTGAAGMAGLFALASTSQPITLSGKRALVIITEGRPRHGG</sequence>
<comment type="cofactor">
    <cofactor evidence="1">
        <name>pyridoxal 5'-phosphate</name>
        <dbReference type="ChEBI" id="CHEBI:597326"/>
    </cofactor>
</comment>
<dbReference type="EMBL" id="JACHIA010000011">
    <property type="protein sequence ID" value="MBB6071831.1"/>
    <property type="molecule type" value="Genomic_DNA"/>
</dbReference>
<accession>A0A841H178</accession>
<dbReference type="InterPro" id="IPR001926">
    <property type="entry name" value="TrpB-like_PALP"/>
</dbReference>
<evidence type="ECO:0000256" key="2">
    <source>
        <dbReference type="ARBA" id="ARBA00022898"/>
    </source>
</evidence>
<dbReference type="Gene3D" id="3.40.50.1100">
    <property type="match status" value="2"/>
</dbReference>
<dbReference type="Proteomes" id="UP000582837">
    <property type="component" value="Unassembled WGS sequence"/>
</dbReference>
<feature type="domain" description="Tryptophan synthase beta chain-like PALP" evidence="3">
    <location>
        <begin position="33"/>
        <end position="342"/>
    </location>
</feature>
<dbReference type="RefSeq" id="WP_170035288.1">
    <property type="nucleotide sequence ID" value="NZ_JABDTL010000001.1"/>
</dbReference>
<keyword evidence="5" id="KW-1185">Reference proteome</keyword>
<dbReference type="InterPro" id="IPR036052">
    <property type="entry name" value="TrpB-like_PALP_sf"/>
</dbReference>
<reference evidence="4 5" key="1">
    <citation type="submission" date="2020-08" db="EMBL/GenBank/DDBJ databases">
        <title>Genomic Encyclopedia of Type Strains, Phase IV (KMG-IV): sequencing the most valuable type-strain genomes for metagenomic binning, comparative biology and taxonomic classification.</title>
        <authorList>
            <person name="Goeker M."/>
        </authorList>
    </citation>
    <scope>NUCLEOTIDE SEQUENCE [LARGE SCALE GENOMIC DNA]</scope>
    <source>
        <strain evidence="4 5">DSM 29007</strain>
    </source>
</reference>
<name>A0A841H178_9BACT</name>